<evidence type="ECO:0000313" key="5">
    <source>
        <dbReference type="EMBL" id="CDH59582.1"/>
    </source>
</evidence>
<dbReference type="Gene3D" id="1.10.630.10">
    <property type="entry name" value="Cytochrome P450"/>
    <property type="match status" value="1"/>
</dbReference>
<reference evidence="5" key="1">
    <citation type="submission" date="2013-08" db="EMBL/GenBank/DDBJ databases">
        <title>Gene expansion shapes genome architecture in the human pathogen Lichtheimia corymbifera: an evolutionary genomics analysis in the ancient terrestrial Mucorales (Mucoromycotina).</title>
        <authorList>
            <person name="Schwartze V.U."/>
            <person name="Winter S."/>
            <person name="Shelest E."/>
            <person name="Marcet-Houben M."/>
            <person name="Horn F."/>
            <person name="Wehner S."/>
            <person name="Hoffmann K."/>
            <person name="Riege K."/>
            <person name="Sammeth M."/>
            <person name="Nowrousian M."/>
            <person name="Valiante V."/>
            <person name="Linde J."/>
            <person name="Jacobsen I.D."/>
            <person name="Marz M."/>
            <person name="Brakhage A.A."/>
            <person name="Gabaldon T."/>
            <person name="Bocker S."/>
            <person name="Voigt K."/>
        </authorList>
    </citation>
    <scope>NUCLEOTIDE SEQUENCE [LARGE SCALE GENOMIC DNA]</scope>
    <source>
        <strain evidence="5">FSU 9682</strain>
    </source>
</reference>
<name>A0A068SCM9_9FUNG</name>
<dbReference type="Proteomes" id="UP000027586">
    <property type="component" value="Unassembled WGS sequence"/>
</dbReference>
<dbReference type="GO" id="GO:0005506">
    <property type="term" value="F:iron ion binding"/>
    <property type="evidence" value="ECO:0007669"/>
    <property type="project" value="InterPro"/>
</dbReference>
<proteinExistence type="inferred from homology"/>
<evidence type="ECO:0000256" key="3">
    <source>
        <dbReference type="ARBA" id="ARBA00023002"/>
    </source>
</evidence>
<gene>
    <name evidence="5" type="ORF">LCOR_10391.1</name>
</gene>
<dbReference type="AlphaFoldDB" id="A0A068SCM9"/>
<dbReference type="GO" id="GO:0016705">
    <property type="term" value="F:oxidoreductase activity, acting on paired donors, with incorporation or reduction of molecular oxygen"/>
    <property type="evidence" value="ECO:0007669"/>
    <property type="project" value="InterPro"/>
</dbReference>
<comment type="similarity">
    <text evidence="1">Belongs to the cytochrome P450 family.</text>
</comment>
<keyword evidence="2" id="KW-0479">Metal-binding</keyword>
<comment type="caution">
    <text evidence="5">The sequence shown here is derived from an EMBL/GenBank/DDBJ whole genome shotgun (WGS) entry which is preliminary data.</text>
</comment>
<dbReference type="VEuPathDB" id="FungiDB:LCOR_10391.1"/>
<dbReference type="PANTHER" id="PTHR24296">
    <property type="entry name" value="CYTOCHROME P450"/>
    <property type="match status" value="1"/>
</dbReference>
<dbReference type="OrthoDB" id="2287329at2759"/>
<sequence length="185" mass="20873">MANLLPPFPAFFNSFTFPKDVVGAQNLLTMATSVLAYSFDQLKGFNPLQHLGKSALAGLVGLGIVYNDRAAFDEKRPDIAQEPGWPILGNIPIILKWVPYFHEFGVEAFTPNFENYIKGPEFHTALGDLFGHGIFNANGEEWRYQRKTASNVFNIRNFRDHFTEYVQLTRVSFPAVADQENLVTI</sequence>
<dbReference type="GO" id="GO:0020037">
    <property type="term" value="F:heme binding"/>
    <property type="evidence" value="ECO:0007669"/>
    <property type="project" value="InterPro"/>
</dbReference>
<evidence type="ECO:0000256" key="4">
    <source>
        <dbReference type="ARBA" id="ARBA00023004"/>
    </source>
</evidence>
<organism evidence="5 6">
    <name type="scientific">Lichtheimia corymbifera JMRC:FSU:9682</name>
    <dbReference type="NCBI Taxonomy" id="1263082"/>
    <lineage>
        <taxon>Eukaryota</taxon>
        <taxon>Fungi</taxon>
        <taxon>Fungi incertae sedis</taxon>
        <taxon>Mucoromycota</taxon>
        <taxon>Mucoromycotina</taxon>
        <taxon>Mucoromycetes</taxon>
        <taxon>Mucorales</taxon>
        <taxon>Lichtheimiaceae</taxon>
        <taxon>Lichtheimia</taxon>
    </lineage>
</organism>
<dbReference type="SUPFAM" id="SSF48264">
    <property type="entry name" value="Cytochrome P450"/>
    <property type="match status" value="1"/>
</dbReference>
<evidence type="ECO:0008006" key="7">
    <source>
        <dbReference type="Google" id="ProtNLM"/>
    </source>
</evidence>
<protein>
    <recommendedName>
        <fullName evidence="7">Cytochrome p450</fullName>
    </recommendedName>
</protein>
<keyword evidence="6" id="KW-1185">Reference proteome</keyword>
<evidence type="ECO:0000256" key="2">
    <source>
        <dbReference type="ARBA" id="ARBA00022723"/>
    </source>
</evidence>
<dbReference type="EMBL" id="CBTN010000072">
    <property type="protein sequence ID" value="CDH59582.1"/>
    <property type="molecule type" value="Genomic_DNA"/>
</dbReference>
<dbReference type="STRING" id="1263082.A0A068SCM9"/>
<keyword evidence="4" id="KW-0408">Iron</keyword>
<evidence type="ECO:0000313" key="6">
    <source>
        <dbReference type="Proteomes" id="UP000027586"/>
    </source>
</evidence>
<dbReference type="GO" id="GO:0004497">
    <property type="term" value="F:monooxygenase activity"/>
    <property type="evidence" value="ECO:0007669"/>
    <property type="project" value="InterPro"/>
</dbReference>
<dbReference type="InterPro" id="IPR036396">
    <property type="entry name" value="Cyt_P450_sf"/>
</dbReference>
<keyword evidence="3" id="KW-0560">Oxidoreductase</keyword>
<evidence type="ECO:0000256" key="1">
    <source>
        <dbReference type="ARBA" id="ARBA00010617"/>
    </source>
</evidence>
<accession>A0A068SCM9</accession>